<dbReference type="EMBL" id="CP133270">
    <property type="protein sequence ID" value="WVX67503.1"/>
    <property type="molecule type" value="Genomic_DNA"/>
</dbReference>
<sequence>MGYYFPFLNCGSSSFVQIKSTGCYNFGDLVNFFLIKKIVLFAIFQTKKESKKSSVTARINLEKVCVKRERRMKIQILFALMVSFLLGSSLSFGNFLANYRVYDPDTDAFTTSDEETYFTTLKLYKKGERTLVVDVNGNKETLRLKRKVREIKISNQKTTVSMLALPESSLDLFLSPCAATQSLGIIKDSNGQKIILSLQSPEYILRWHVPYKSLTNTQIKMRGLLSKILRTSVI</sequence>
<name>A0ABZ2C635_9PROT</name>
<keyword evidence="3" id="KW-1185">Reference proteome</keyword>
<dbReference type="Proteomes" id="UP001330434">
    <property type="component" value="Chromosome"/>
</dbReference>
<accession>A0ABZ2C635</accession>
<gene>
    <name evidence="2" type="ORF">Bealeia1_01714</name>
</gene>
<feature type="transmembrane region" description="Helical" evidence="1">
    <location>
        <begin position="76"/>
        <end position="97"/>
    </location>
</feature>
<proteinExistence type="predicted"/>
<keyword evidence="1" id="KW-0472">Membrane</keyword>
<reference evidence="2 3" key="1">
    <citation type="journal article" date="2024" name="Environ. Microbiol.">
        <title>Novel evolutionary insights on the interactions of the Holosporales (Alphaproteobacteria) with eukaryotic hosts from comparative genomics.</title>
        <authorList>
            <person name="Giovannini M."/>
            <person name="Petroni G."/>
            <person name="Castelli M."/>
        </authorList>
    </citation>
    <scope>NUCLEOTIDE SEQUENCE [LARGE SCALE GENOMIC DNA]</scope>
    <source>
        <strain evidence="2 3">US_Bl 15I1</strain>
    </source>
</reference>
<organism evidence="2 3">
    <name type="scientific">Candidatus Bealeia paramacronuclearis</name>
    <dbReference type="NCBI Taxonomy" id="1921001"/>
    <lineage>
        <taxon>Bacteria</taxon>
        <taxon>Pseudomonadati</taxon>
        <taxon>Pseudomonadota</taxon>
        <taxon>Alphaproteobacteria</taxon>
        <taxon>Holosporales</taxon>
        <taxon>Holosporaceae</taxon>
        <taxon>Candidatus Bealeia</taxon>
    </lineage>
</organism>
<keyword evidence="1" id="KW-0812">Transmembrane</keyword>
<evidence type="ECO:0000256" key="1">
    <source>
        <dbReference type="SAM" id="Phobius"/>
    </source>
</evidence>
<evidence type="ECO:0000313" key="3">
    <source>
        <dbReference type="Proteomes" id="UP001330434"/>
    </source>
</evidence>
<evidence type="ECO:0000313" key="2">
    <source>
        <dbReference type="EMBL" id="WVX67503.1"/>
    </source>
</evidence>
<evidence type="ECO:0008006" key="4">
    <source>
        <dbReference type="Google" id="ProtNLM"/>
    </source>
</evidence>
<protein>
    <recommendedName>
        <fullName evidence="4">DUF4968 domain-containing protein</fullName>
    </recommendedName>
</protein>
<keyword evidence="1" id="KW-1133">Transmembrane helix</keyword>